<name>U1PIZ1_9EURY</name>
<dbReference type="AlphaFoldDB" id="U1PIZ1"/>
<dbReference type="STRING" id="1238424.J07HQW1_02191"/>
<sequence>MAFSYDKRESLIDEVSPESVSKDQINKISMGIYSDEHLQEKAIDSLVDIS</sequence>
<dbReference type="EMBL" id="KE356560">
    <property type="protein sequence ID" value="ERG92156.1"/>
    <property type="molecule type" value="Genomic_DNA"/>
</dbReference>
<reference evidence="1 2" key="1">
    <citation type="journal article" date="2013" name="PLoS ONE">
        <title>Assembly-driven community genomics of a hypersaline microbial ecosystem.</title>
        <authorList>
            <person name="Podell S."/>
            <person name="Ugalde J.A."/>
            <person name="Narasingarao P."/>
            <person name="Banfield J.F."/>
            <person name="Heidelberg K.B."/>
            <person name="Allen E.E."/>
        </authorList>
    </citation>
    <scope>NUCLEOTIDE SEQUENCE [LARGE SCALE GENOMIC DNA]</scope>
    <source>
        <strain evidence="2">J07HQW1</strain>
    </source>
</reference>
<proteinExistence type="predicted"/>
<gene>
    <name evidence="1" type="ORF">J07HQW1_02191</name>
</gene>
<evidence type="ECO:0000313" key="1">
    <source>
        <dbReference type="EMBL" id="ERG92156.1"/>
    </source>
</evidence>
<dbReference type="Proteomes" id="UP000030649">
    <property type="component" value="Unassembled WGS sequence"/>
</dbReference>
<protein>
    <submittedName>
        <fullName evidence="1">Uncharacterized protein</fullName>
    </submittedName>
</protein>
<accession>U1PIZ1</accession>
<dbReference type="HOGENOM" id="CLU_3113009_0_0_2"/>
<evidence type="ECO:0000313" key="2">
    <source>
        <dbReference type="Proteomes" id="UP000030649"/>
    </source>
</evidence>
<organism evidence="1 2">
    <name type="scientific">Haloquadratum walsbyi J07HQW1</name>
    <dbReference type="NCBI Taxonomy" id="1238424"/>
    <lineage>
        <taxon>Archaea</taxon>
        <taxon>Methanobacteriati</taxon>
        <taxon>Methanobacteriota</taxon>
        <taxon>Stenosarchaea group</taxon>
        <taxon>Halobacteria</taxon>
        <taxon>Halobacteriales</taxon>
        <taxon>Haloferacaceae</taxon>
        <taxon>Haloquadratum</taxon>
    </lineage>
</organism>